<comment type="caution">
    <text evidence="4">The sequence shown here is derived from an EMBL/GenBank/DDBJ whole genome shotgun (WGS) entry which is preliminary data.</text>
</comment>
<accession>A0A2P2GS07</accession>
<evidence type="ECO:0000256" key="2">
    <source>
        <dbReference type="SAM" id="SignalP"/>
    </source>
</evidence>
<evidence type="ECO:0000256" key="1">
    <source>
        <dbReference type="SAM" id="MobiDB-lite"/>
    </source>
</evidence>
<dbReference type="RefSeq" id="WP_046907545.1">
    <property type="nucleotide sequence ID" value="NZ_BAAAXG010000013.1"/>
</dbReference>
<feature type="region of interest" description="Disordered" evidence="1">
    <location>
        <begin position="197"/>
        <end position="283"/>
    </location>
</feature>
<gene>
    <name evidence="4" type="ORF">VO63_11205</name>
</gene>
<feature type="domain" description="DUF6801" evidence="3">
    <location>
        <begin position="50"/>
        <end position="198"/>
    </location>
</feature>
<dbReference type="AlphaFoldDB" id="A0A2P2GS07"/>
<keyword evidence="5" id="KW-1185">Reference proteome</keyword>
<reference evidence="4 5" key="1">
    <citation type="submission" date="2015-05" db="EMBL/GenBank/DDBJ databases">
        <title>Draft Genome assembly of Streptomyces showdoensis.</title>
        <authorList>
            <person name="Thapa K.K."/>
            <person name="Metsa-Ketela M."/>
        </authorList>
    </citation>
    <scope>NUCLEOTIDE SEQUENCE [LARGE SCALE GENOMIC DNA]</scope>
    <source>
        <strain evidence="4 5">ATCC 15227</strain>
    </source>
</reference>
<protein>
    <recommendedName>
        <fullName evidence="3">DUF6801 domain-containing protein</fullName>
    </recommendedName>
</protein>
<feature type="chain" id="PRO_5015157099" description="DUF6801 domain-containing protein" evidence="2">
    <location>
        <begin position="39"/>
        <end position="535"/>
    </location>
</feature>
<dbReference type="Pfam" id="PF20611">
    <property type="entry name" value="DUF6801"/>
    <property type="match status" value="1"/>
</dbReference>
<feature type="signal peptide" evidence="2">
    <location>
        <begin position="1"/>
        <end position="38"/>
    </location>
</feature>
<keyword evidence="2" id="KW-0732">Signal</keyword>
<dbReference type="EMBL" id="LAQS01000014">
    <property type="protein sequence ID" value="KKZ73685.1"/>
    <property type="molecule type" value="Genomic_DNA"/>
</dbReference>
<evidence type="ECO:0000313" key="5">
    <source>
        <dbReference type="Proteomes" id="UP000265325"/>
    </source>
</evidence>
<feature type="region of interest" description="Disordered" evidence="1">
    <location>
        <begin position="516"/>
        <end position="535"/>
    </location>
</feature>
<sequence length="535" mass="54784">MNGLRPTPRPTRTRTRVRGAAIAAFVALAPLLPASAVAAGTLKADAALPYVCALPSGQRAATVRITAAFPERVAVGEEILPTDVTTTVEFPEPAVAELTALKAATVRAETRLTVGVAQGEQRTEATWSGTGQPAAVPAEGPLALTTTGDVPSLTPGTAGGLSLTAGAFGVDLALSTAEGTATAPASLSVTCAPADPDGRTLLAEVPVGTGTPTAEPGTTPPSPGTPSPSRPAPGVPERDAGKDAGRPAAKVPRAGQGPAAADDDTPGTPGPRPAAPPCLTKEPTPMSLSAYITGYSNVRKLAGASLIPLTCVLMEQAEPEIITGGTEDEPETHLINKAVGHFSTQGRKQTPPFKATFLTFGFAPTTATLVLEQTGPLTLYSDTLLALPYNISKTYVRAPLVLRVLDVRVNGTRLKVGSSCRTEKPLSSPEPDPATYPGDHMVLVGKGQYVWGEPATGYLLTGGGPLVGEVTIPAFKGCGTGGENLDRLLTASISGSGNYVRQIQGQTCNILNPFPPIDPECTDDGQPYQVPKPAR</sequence>
<feature type="compositionally biased region" description="Pro residues" evidence="1">
    <location>
        <begin position="218"/>
        <end position="234"/>
    </location>
</feature>
<evidence type="ECO:0000313" key="4">
    <source>
        <dbReference type="EMBL" id="KKZ73685.1"/>
    </source>
</evidence>
<dbReference type="InterPro" id="IPR046542">
    <property type="entry name" value="DUF6801"/>
</dbReference>
<dbReference type="OrthoDB" id="3821392at2"/>
<feature type="compositionally biased region" description="Low complexity" evidence="1">
    <location>
        <begin position="206"/>
        <end position="217"/>
    </location>
</feature>
<dbReference type="Proteomes" id="UP000265325">
    <property type="component" value="Unassembled WGS sequence"/>
</dbReference>
<organism evidence="4 5">
    <name type="scientific">Streptomyces showdoensis</name>
    <dbReference type="NCBI Taxonomy" id="68268"/>
    <lineage>
        <taxon>Bacteria</taxon>
        <taxon>Bacillati</taxon>
        <taxon>Actinomycetota</taxon>
        <taxon>Actinomycetes</taxon>
        <taxon>Kitasatosporales</taxon>
        <taxon>Streptomycetaceae</taxon>
        <taxon>Streptomyces</taxon>
    </lineage>
</organism>
<feature type="compositionally biased region" description="Basic and acidic residues" evidence="1">
    <location>
        <begin position="236"/>
        <end position="245"/>
    </location>
</feature>
<evidence type="ECO:0000259" key="3">
    <source>
        <dbReference type="Pfam" id="PF20611"/>
    </source>
</evidence>
<name>A0A2P2GS07_STREW</name>
<proteinExistence type="predicted"/>